<keyword evidence="3" id="KW-1185">Reference proteome</keyword>
<feature type="region of interest" description="Disordered" evidence="1">
    <location>
        <begin position="75"/>
        <end position="120"/>
    </location>
</feature>
<dbReference type="AlphaFoldDB" id="A0AAI9X2X1"/>
<proteinExistence type="predicted"/>
<feature type="compositionally biased region" description="Acidic residues" evidence="1">
    <location>
        <begin position="1"/>
        <end position="13"/>
    </location>
</feature>
<sequence>MEGESQEALEEDEALKANEEDVAPISDDEEVEESEDIDGNIAAEETNQVEGMLAEADRPSTHNLVYDVAGEENGVELEEDEDDEEHLLPPPIMQLGDRSRKRSSGRAIVPPSRLQGYELY</sequence>
<dbReference type="Proteomes" id="UP001227192">
    <property type="component" value="Unassembled WGS sequence"/>
</dbReference>
<protein>
    <submittedName>
        <fullName evidence="2">Uncharacterized protein</fullName>
    </submittedName>
</protein>
<accession>A0AAI9X2X1</accession>
<evidence type="ECO:0000313" key="2">
    <source>
        <dbReference type="EMBL" id="KAJ9481692.1"/>
    </source>
</evidence>
<reference evidence="2" key="1">
    <citation type="submission" date="2015-06" db="EMBL/GenBank/DDBJ databases">
        <authorList>
            <person name="Nguyen H."/>
        </authorList>
    </citation>
    <scope>NUCLEOTIDE SEQUENCE</scope>
    <source>
        <strain evidence="2">DAOM 180753</strain>
    </source>
</reference>
<feature type="compositionally biased region" description="Acidic residues" evidence="1">
    <location>
        <begin position="75"/>
        <end position="85"/>
    </location>
</feature>
<name>A0AAI9X2X1_PENTH</name>
<feature type="compositionally biased region" description="Acidic residues" evidence="1">
    <location>
        <begin position="20"/>
        <end position="38"/>
    </location>
</feature>
<feature type="region of interest" description="Disordered" evidence="1">
    <location>
        <begin position="1"/>
        <end position="62"/>
    </location>
</feature>
<evidence type="ECO:0000313" key="3">
    <source>
        <dbReference type="Proteomes" id="UP001227192"/>
    </source>
</evidence>
<comment type="caution">
    <text evidence="2">The sequence shown here is derived from an EMBL/GenBank/DDBJ whole genome shotgun (WGS) entry which is preliminary data.</text>
</comment>
<reference evidence="2" key="2">
    <citation type="journal article" date="2016" name="Fungal Biol.">
        <title>Ochratoxin A production by Penicillium thymicola.</title>
        <authorList>
            <person name="Nguyen H.D.T."/>
            <person name="McMullin D.R."/>
            <person name="Ponomareva E."/>
            <person name="Riley R."/>
            <person name="Pomraning K.R."/>
            <person name="Baker S.E."/>
            <person name="Seifert K.A."/>
        </authorList>
    </citation>
    <scope>NUCLEOTIDE SEQUENCE</scope>
    <source>
        <strain evidence="2">DAOM 180753</strain>
    </source>
</reference>
<organism evidence="2 3">
    <name type="scientific">Penicillium thymicola</name>
    <dbReference type="NCBI Taxonomy" id="293382"/>
    <lineage>
        <taxon>Eukaryota</taxon>
        <taxon>Fungi</taxon>
        <taxon>Dikarya</taxon>
        <taxon>Ascomycota</taxon>
        <taxon>Pezizomycotina</taxon>
        <taxon>Eurotiomycetes</taxon>
        <taxon>Eurotiomycetidae</taxon>
        <taxon>Eurotiales</taxon>
        <taxon>Aspergillaceae</taxon>
        <taxon>Penicillium</taxon>
    </lineage>
</organism>
<gene>
    <name evidence="2" type="ORF">VN97_g11774</name>
</gene>
<evidence type="ECO:0000256" key="1">
    <source>
        <dbReference type="SAM" id="MobiDB-lite"/>
    </source>
</evidence>
<dbReference type="EMBL" id="LACB01000704">
    <property type="protein sequence ID" value="KAJ9481692.1"/>
    <property type="molecule type" value="Genomic_DNA"/>
</dbReference>